<evidence type="ECO:0000256" key="7">
    <source>
        <dbReference type="ARBA" id="ARBA00022989"/>
    </source>
</evidence>
<keyword evidence="4 12" id="KW-0349">Heme</keyword>
<keyword evidence="11" id="KW-0472">Membrane</keyword>
<evidence type="ECO:0000256" key="10">
    <source>
        <dbReference type="ARBA" id="ARBA00023033"/>
    </source>
</evidence>
<keyword evidence="5" id="KW-0812">Transmembrane</keyword>
<comment type="subcellular location">
    <subcellularLocation>
        <location evidence="2">Membrane</location>
        <topology evidence="2">Single-pass membrane protein</topology>
    </subcellularLocation>
</comment>
<dbReference type="Pfam" id="PF00067">
    <property type="entry name" value="p450"/>
    <property type="match status" value="2"/>
</dbReference>
<dbReference type="Proteomes" id="UP000290289">
    <property type="component" value="Chromosome 11"/>
</dbReference>
<keyword evidence="14" id="KW-1185">Reference proteome</keyword>
<dbReference type="PANTHER" id="PTHR47944">
    <property type="entry name" value="CYTOCHROME P450 98A9"/>
    <property type="match status" value="1"/>
</dbReference>
<evidence type="ECO:0000256" key="1">
    <source>
        <dbReference type="ARBA" id="ARBA00001971"/>
    </source>
</evidence>
<evidence type="ECO:0000256" key="6">
    <source>
        <dbReference type="ARBA" id="ARBA00022723"/>
    </source>
</evidence>
<evidence type="ECO:0000256" key="8">
    <source>
        <dbReference type="ARBA" id="ARBA00023002"/>
    </source>
</evidence>
<evidence type="ECO:0000256" key="4">
    <source>
        <dbReference type="ARBA" id="ARBA00022617"/>
    </source>
</evidence>
<dbReference type="STRING" id="3750.A0A498ILQ8"/>
<evidence type="ECO:0000313" key="14">
    <source>
        <dbReference type="Proteomes" id="UP000290289"/>
    </source>
</evidence>
<dbReference type="PANTHER" id="PTHR47944:SF17">
    <property type="entry name" value="3,9-DIHYDROXYPTEROCARPAN 6A-MONOOXYGENASE"/>
    <property type="match status" value="1"/>
</dbReference>
<evidence type="ECO:0000256" key="5">
    <source>
        <dbReference type="ARBA" id="ARBA00022692"/>
    </source>
</evidence>
<dbReference type="PRINTS" id="PR00463">
    <property type="entry name" value="EP450I"/>
</dbReference>
<protein>
    <recommendedName>
        <fullName evidence="15">Flavone synthase II</fullName>
    </recommendedName>
</protein>
<feature type="binding site" description="axial binding residue" evidence="12">
    <location>
        <position position="454"/>
    </location>
    <ligand>
        <name>heme</name>
        <dbReference type="ChEBI" id="CHEBI:30413"/>
    </ligand>
    <ligandPart>
        <name>Fe</name>
        <dbReference type="ChEBI" id="CHEBI:18248"/>
    </ligandPart>
</feature>
<dbReference type="GO" id="GO:0016020">
    <property type="term" value="C:membrane"/>
    <property type="evidence" value="ECO:0007669"/>
    <property type="project" value="UniProtKB-SubCell"/>
</dbReference>
<keyword evidence="6 12" id="KW-0479">Metal-binding</keyword>
<dbReference type="PROSITE" id="PS00086">
    <property type="entry name" value="CYTOCHROME_P450"/>
    <property type="match status" value="2"/>
</dbReference>
<keyword evidence="10" id="KW-0503">Monooxygenase</keyword>
<dbReference type="FunFam" id="1.10.630.10:FF:000019">
    <property type="entry name" value="Cytochrome P450 family protein"/>
    <property type="match status" value="1"/>
</dbReference>
<dbReference type="FunFam" id="1.10.630.10:FF:000126">
    <property type="entry name" value="Predicted protein"/>
    <property type="match status" value="1"/>
</dbReference>
<evidence type="ECO:0000256" key="12">
    <source>
        <dbReference type="PIRSR" id="PIRSR602401-1"/>
    </source>
</evidence>
<dbReference type="InterPro" id="IPR036396">
    <property type="entry name" value="Cyt_P450_sf"/>
</dbReference>
<accession>A0A498ILQ8</accession>
<gene>
    <name evidence="13" type="ORF">DVH24_032772</name>
</gene>
<comment type="caution">
    <text evidence="13">The sequence shown here is derived from an EMBL/GenBank/DDBJ whole genome shotgun (WGS) entry which is preliminary data.</text>
</comment>
<dbReference type="InterPro" id="IPR017972">
    <property type="entry name" value="Cyt_P450_CS"/>
</dbReference>
<keyword evidence="8" id="KW-0560">Oxidoreductase</keyword>
<evidence type="ECO:0000256" key="3">
    <source>
        <dbReference type="ARBA" id="ARBA00010617"/>
    </source>
</evidence>
<dbReference type="AlphaFoldDB" id="A0A498ILQ8"/>
<evidence type="ECO:0000256" key="11">
    <source>
        <dbReference type="ARBA" id="ARBA00023136"/>
    </source>
</evidence>
<dbReference type="SUPFAM" id="SSF48264">
    <property type="entry name" value="Cytochrome P450"/>
    <property type="match status" value="2"/>
</dbReference>
<evidence type="ECO:0008006" key="15">
    <source>
        <dbReference type="Google" id="ProtNLM"/>
    </source>
</evidence>
<dbReference type="GO" id="GO:0005506">
    <property type="term" value="F:iron ion binding"/>
    <property type="evidence" value="ECO:0007669"/>
    <property type="project" value="InterPro"/>
</dbReference>
<dbReference type="InterPro" id="IPR001128">
    <property type="entry name" value="Cyt_P450"/>
</dbReference>
<comment type="cofactor">
    <cofactor evidence="1 12">
        <name>heme</name>
        <dbReference type="ChEBI" id="CHEBI:30413"/>
    </cofactor>
</comment>
<organism evidence="13 14">
    <name type="scientific">Malus domestica</name>
    <name type="common">Apple</name>
    <name type="synonym">Pyrus malus</name>
    <dbReference type="NCBI Taxonomy" id="3750"/>
    <lineage>
        <taxon>Eukaryota</taxon>
        <taxon>Viridiplantae</taxon>
        <taxon>Streptophyta</taxon>
        <taxon>Embryophyta</taxon>
        <taxon>Tracheophyta</taxon>
        <taxon>Spermatophyta</taxon>
        <taxon>Magnoliopsida</taxon>
        <taxon>eudicotyledons</taxon>
        <taxon>Gunneridae</taxon>
        <taxon>Pentapetalae</taxon>
        <taxon>rosids</taxon>
        <taxon>fabids</taxon>
        <taxon>Rosales</taxon>
        <taxon>Rosaceae</taxon>
        <taxon>Amygdaloideae</taxon>
        <taxon>Maleae</taxon>
        <taxon>Malus</taxon>
    </lineage>
</organism>
<dbReference type="InterPro" id="IPR002401">
    <property type="entry name" value="Cyt_P450_E_grp-I"/>
</dbReference>
<dbReference type="EMBL" id="RDQH01000337">
    <property type="protein sequence ID" value="RXH84488.1"/>
    <property type="molecule type" value="Genomic_DNA"/>
</dbReference>
<reference evidence="13 14" key="1">
    <citation type="submission" date="2018-10" db="EMBL/GenBank/DDBJ databases">
        <title>A high-quality apple genome assembly.</title>
        <authorList>
            <person name="Hu J."/>
        </authorList>
    </citation>
    <scope>NUCLEOTIDE SEQUENCE [LARGE SCALE GENOMIC DNA]</scope>
    <source>
        <strain evidence="14">cv. HFTH1</strain>
        <tissue evidence="13">Young leaf</tissue>
    </source>
</reference>
<dbReference type="GO" id="GO:0004497">
    <property type="term" value="F:monooxygenase activity"/>
    <property type="evidence" value="ECO:0007669"/>
    <property type="project" value="UniProtKB-KW"/>
</dbReference>
<keyword evidence="9 12" id="KW-0408">Iron</keyword>
<dbReference type="GO" id="GO:0016705">
    <property type="term" value="F:oxidoreductase activity, acting on paired donors, with incorporation or reduction of molecular oxygen"/>
    <property type="evidence" value="ECO:0007669"/>
    <property type="project" value="InterPro"/>
</dbReference>
<dbReference type="PRINTS" id="PR00385">
    <property type="entry name" value="P450"/>
</dbReference>
<evidence type="ECO:0000313" key="13">
    <source>
        <dbReference type="EMBL" id="RXH84488.1"/>
    </source>
</evidence>
<evidence type="ECO:0000256" key="9">
    <source>
        <dbReference type="ARBA" id="ARBA00023004"/>
    </source>
</evidence>
<evidence type="ECO:0000256" key="2">
    <source>
        <dbReference type="ARBA" id="ARBA00004167"/>
    </source>
</evidence>
<dbReference type="Gene3D" id="1.10.630.10">
    <property type="entry name" value="Cytochrome P450"/>
    <property type="match status" value="2"/>
</dbReference>
<name>A0A498ILQ8_MALDO</name>
<proteinExistence type="inferred from homology"/>
<comment type="similarity">
    <text evidence="3">Belongs to the cytochrome P450 family.</text>
</comment>
<dbReference type="GO" id="GO:0020037">
    <property type="term" value="F:heme binding"/>
    <property type="evidence" value="ECO:0007669"/>
    <property type="project" value="InterPro"/>
</dbReference>
<keyword evidence="7" id="KW-1133">Transmembrane helix</keyword>
<sequence length="733" mass="83548">MAHEQVLFMILFLLLTIPLILFPTLTSKLFQSHHPRLPPSPLALPIIGHYHLLGPLLHRTFHNLSHHFGPLFSLRLGSLQCVVVSSPDLIKEFLSTHELSFISHGQSLAIESMTYNASLAFAPYGPYWKFIKKLTVNELLSNRSIHNSMPLRTQEYLKLLRLLAKKAESCEPVNLTEEFPKLWNNVTVDMILGTKGSSAEGRVARAEEARLVVRQATRLFGEMSLCDFFWVCKKLDLGGFVKRIGDTHKRFDVLVEKIIREREEMRNKEKKEEVKDFLDILVDMLEDESLEVEFTRVHLKALITDLFTAGTDTNAISLEWALAELINHPRVLEKAREEIDRVIGNKRLVGEPDVPNLPYLQAIIKETFRLHPPVSLVTRKSGQQCKVGGYDIPTNTMLFVNVWAVGRDPKIWDCPLDFWPERFLQLGSDNKVNSVDVRGQHFQLLPFGSGRRVCPGVNLTMKMLPGVLAAMIQCFDWKVIGSDRNNMNRDDVLEMDERPGFTTPRAHDLDLFTAGTDTNAIALEWALAELINHPMLLEKAREEIYRVIGNKRLVGEPDVPNLPYLQAIIKETFSVSGHKKNCTKKVGGYDIPTNTMLFVNVWAVGRDPKIWDCPLDFWPERFLQQGTDNQVNSVDVRGQHFQLLPFGSGRRVCPGVNLTMKMLPGVLAAMIQCFDWQVVGSSTLRRKTLSTRTIHHFCYPLCFCRVQCFEGEDLIHPYNPPLPLPLMFFTIIL</sequence>